<dbReference type="STRING" id="61395.A0A1Y1VVV9"/>
<dbReference type="OrthoDB" id="2342176at2759"/>
<sequence>MDLISPCPRYNANGIACPELPPGSVSANTRHHGQLQLPTWVAGQDVTVQFEQHGSAHGGGHCEFSLSYDGGTNFVVIHQVMGHCFYDSSNREIRNYTFTLPTRCIFSWTWVNAIGNREFYQNCADIAITGESPSLSGKAMTILNYPGYPTVPEFMGNFNTGDG</sequence>
<evidence type="ECO:0008006" key="3">
    <source>
        <dbReference type="Google" id="ProtNLM"/>
    </source>
</evidence>
<dbReference type="PANTHER" id="PTHR36182:SF1">
    <property type="entry name" value="PROTEIN, PUTATIVE (AFU_ORTHOLOGUE AFUA_6G10930)-RELATED"/>
    <property type="match status" value="1"/>
</dbReference>
<evidence type="ECO:0000313" key="1">
    <source>
        <dbReference type="EMBL" id="ORX65410.1"/>
    </source>
</evidence>
<dbReference type="GeneID" id="63805499"/>
<comment type="caution">
    <text evidence="1">The sequence shown here is derived from an EMBL/GenBank/DDBJ whole genome shotgun (WGS) entry which is preliminary data.</text>
</comment>
<dbReference type="RefSeq" id="XP_040739615.1">
    <property type="nucleotide sequence ID" value="XM_040888851.1"/>
</dbReference>
<dbReference type="Proteomes" id="UP000193922">
    <property type="component" value="Unassembled WGS sequence"/>
</dbReference>
<dbReference type="EMBL" id="MCFD01000030">
    <property type="protein sequence ID" value="ORX65410.1"/>
    <property type="molecule type" value="Genomic_DNA"/>
</dbReference>
<name>A0A1Y1VVV9_9FUNG</name>
<evidence type="ECO:0000313" key="2">
    <source>
        <dbReference type="Proteomes" id="UP000193922"/>
    </source>
</evidence>
<dbReference type="PANTHER" id="PTHR36182">
    <property type="entry name" value="PROTEIN, PUTATIVE (AFU_ORTHOLOGUE AFUA_6G10930)-RELATED"/>
    <property type="match status" value="1"/>
</dbReference>
<dbReference type="Gene3D" id="2.70.50.70">
    <property type="match status" value="1"/>
</dbReference>
<organism evidence="1 2">
    <name type="scientific">Linderina pennispora</name>
    <dbReference type="NCBI Taxonomy" id="61395"/>
    <lineage>
        <taxon>Eukaryota</taxon>
        <taxon>Fungi</taxon>
        <taxon>Fungi incertae sedis</taxon>
        <taxon>Zoopagomycota</taxon>
        <taxon>Kickxellomycotina</taxon>
        <taxon>Kickxellomycetes</taxon>
        <taxon>Kickxellales</taxon>
        <taxon>Kickxellaceae</taxon>
        <taxon>Linderina</taxon>
    </lineage>
</organism>
<keyword evidence="2" id="KW-1185">Reference proteome</keyword>
<gene>
    <name evidence="1" type="ORF">DL89DRAFT_270951</name>
</gene>
<dbReference type="AlphaFoldDB" id="A0A1Y1VVV9"/>
<reference evidence="1 2" key="1">
    <citation type="submission" date="2016-07" db="EMBL/GenBank/DDBJ databases">
        <title>Pervasive Adenine N6-methylation of Active Genes in Fungi.</title>
        <authorList>
            <consortium name="DOE Joint Genome Institute"/>
            <person name="Mondo S.J."/>
            <person name="Dannebaum R.O."/>
            <person name="Kuo R.C."/>
            <person name="Labutti K."/>
            <person name="Haridas S."/>
            <person name="Kuo A."/>
            <person name="Salamov A."/>
            <person name="Ahrendt S.R."/>
            <person name="Lipzen A."/>
            <person name="Sullivan W."/>
            <person name="Andreopoulos W.B."/>
            <person name="Clum A."/>
            <person name="Lindquist E."/>
            <person name="Daum C."/>
            <person name="Ramamoorthy G.K."/>
            <person name="Gryganskyi A."/>
            <person name="Culley D."/>
            <person name="Magnuson J.K."/>
            <person name="James T.Y."/>
            <person name="O'Malley M.A."/>
            <person name="Stajich J.E."/>
            <person name="Spatafora J.W."/>
            <person name="Visel A."/>
            <person name="Grigoriev I.V."/>
        </authorList>
    </citation>
    <scope>NUCLEOTIDE SEQUENCE [LARGE SCALE GENOMIC DNA]</scope>
    <source>
        <strain evidence="1 2">ATCC 12442</strain>
    </source>
</reference>
<proteinExistence type="predicted"/>
<accession>A0A1Y1VVV9</accession>
<protein>
    <recommendedName>
        <fullName evidence="3">Chitin-binding type-4 domain-containing protein</fullName>
    </recommendedName>
</protein>
<feature type="non-terminal residue" evidence="1">
    <location>
        <position position="163"/>
    </location>
</feature>